<reference evidence="3" key="1">
    <citation type="submission" date="2017-09" db="EMBL/GenBank/DDBJ databases">
        <title>Depth-based differentiation of microbial function through sediment-hosted aquifers and enrichment of novel symbionts in the deep terrestrial subsurface.</title>
        <authorList>
            <person name="Probst A.J."/>
            <person name="Ladd B."/>
            <person name="Jarett J.K."/>
            <person name="Geller-Mcgrath D.E."/>
            <person name="Sieber C.M.K."/>
            <person name="Emerson J.B."/>
            <person name="Anantharaman K."/>
            <person name="Thomas B.C."/>
            <person name="Malmstrom R."/>
            <person name="Stieglmeier M."/>
            <person name="Klingl A."/>
            <person name="Woyke T."/>
            <person name="Ryan C.M."/>
            <person name="Banfield J.F."/>
        </authorList>
    </citation>
    <scope>NUCLEOTIDE SEQUENCE [LARGE SCALE GENOMIC DNA]</scope>
</reference>
<dbReference type="EMBL" id="PFNL01000185">
    <property type="protein sequence ID" value="PIZ44293.1"/>
    <property type="molecule type" value="Genomic_DNA"/>
</dbReference>
<dbReference type="AlphaFoldDB" id="A0A2M7TEX2"/>
<gene>
    <name evidence="2" type="ORF">COY32_06705</name>
</gene>
<dbReference type="InterPro" id="IPR024439">
    <property type="entry name" value="RNHCP"/>
</dbReference>
<evidence type="ECO:0000259" key="1">
    <source>
        <dbReference type="Pfam" id="PF12647"/>
    </source>
</evidence>
<organism evidence="2 3">
    <name type="scientific">candidate division WWE3 bacterium CG_4_10_14_0_2_um_filter_41_14</name>
    <dbReference type="NCBI Taxonomy" id="1975072"/>
    <lineage>
        <taxon>Bacteria</taxon>
        <taxon>Katanobacteria</taxon>
    </lineage>
</organism>
<feature type="domain" description="RNHCP" evidence="1">
    <location>
        <begin position="11"/>
        <end position="96"/>
    </location>
</feature>
<protein>
    <submittedName>
        <fullName evidence="2">RNHCP domain-containing protein</fullName>
    </submittedName>
</protein>
<name>A0A2M7TEX2_UNCKA</name>
<accession>A0A2M7TEX2</accession>
<evidence type="ECO:0000313" key="2">
    <source>
        <dbReference type="EMBL" id="PIZ44293.1"/>
    </source>
</evidence>
<dbReference type="Proteomes" id="UP000228920">
    <property type="component" value="Unassembled WGS sequence"/>
</dbReference>
<proteinExistence type="predicted"/>
<comment type="caution">
    <text evidence="2">The sequence shown here is derived from an EMBL/GenBank/DDBJ whole genome shotgun (WGS) entry which is preliminary data.</text>
</comment>
<evidence type="ECO:0000313" key="3">
    <source>
        <dbReference type="Proteomes" id="UP000228920"/>
    </source>
</evidence>
<dbReference type="Pfam" id="PF12647">
    <property type="entry name" value="RNHCP"/>
    <property type="match status" value="1"/>
</dbReference>
<sequence length="104" mass="11991">MPNEKIFTERNESFVCENCGTIVTKSVTTSRDHCTECLYGKHVDYNPGDRLQRCKGLLKPIGLKVHDGKQQIVYACMFCGERRFSLVQSDDNYDEIILISQKPW</sequence>